<evidence type="ECO:0000256" key="3">
    <source>
        <dbReference type="HAMAP-Rule" id="MF_01440"/>
    </source>
</evidence>
<dbReference type="InterPro" id="IPR038592">
    <property type="entry name" value="CheD-like_sf"/>
</dbReference>
<evidence type="ECO:0000313" key="5">
    <source>
        <dbReference type="Proteomes" id="UP000005326"/>
    </source>
</evidence>
<comment type="function">
    <text evidence="3">Probably deamidates glutamine residues to glutamate on methyl-accepting chemotaxis receptors (MCPs), playing an important role in chemotaxis.</text>
</comment>
<gene>
    <name evidence="3" type="primary">cheD</name>
    <name evidence="4" type="ORF">EUBSIR_01681</name>
</gene>
<keyword evidence="5" id="KW-1185">Reference proteome</keyword>
<dbReference type="Proteomes" id="UP000005326">
    <property type="component" value="Unassembled WGS sequence"/>
</dbReference>
<dbReference type="GO" id="GO:0006935">
    <property type="term" value="P:chemotaxis"/>
    <property type="evidence" value="ECO:0007669"/>
    <property type="project" value="UniProtKB-UniRule"/>
</dbReference>
<dbReference type="PANTHER" id="PTHR35147:SF1">
    <property type="entry name" value="CHEMORECEPTOR GLUTAMINE DEAMIDASE CHED-RELATED"/>
    <property type="match status" value="1"/>
</dbReference>
<dbReference type="InterPro" id="IPR011324">
    <property type="entry name" value="Cytotoxic_necrot_fac-like_cat"/>
</dbReference>
<evidence type="ECO:0000256" key="2">
    <source>
        <dbReference type="ARBA" id="ARBA00022801"/>
    </source>
</evidence>
<dbReference type="CDD" id="cd16352">
    <property type="entry name" value="CheD"/>
    <property type="match status" value="1"/>
</dbReference>
<comment type="catalytic activity">
    <reaction evidence="3">
        <text>L-glutaminyl-[protein] + H2O = L-glutamyl-[protein] + NH4(+)</text>
        <dbReference type="Rhea" id="RHEA:16441"/>
        <dbReference type="Rhea" id="RHEA-COMP:10207"/>
        <dbReference type="Rhea" id="RHEA-COMP:10208"/>
        <dbReference type="ChEBI" id="CHEBI:15377"/>
        <dbReference type="ChEBI" id="CHEBI:28938"/>
        <dbReference type="ChEBI" id="CHEBI:29973"/>
        <dbReference type="ChEBI" id="CHEBI:30011"/>
        <dbReference type="EC" id="3.5.1.44"/>
    </reaction>
</comment>
<evidence type="ECO:0000256" key="1">
    <source>
        <dbReference type="ARBA" id="ARBA00022500"/>
    </source>
</evidence>
<comment type="similarity">
    <text evidence="3">Belongs to the CheD family.</text>
</comment>
<organism evidence="4 5">
    <name type="scientific">[Eubacterium] siraeum DSM 15702</name>
    <dbReference type="NCBI Taxonomy" id="428128"/>
    <lineage>
        <taxon>Bacteria</taxon>
        <taxon>Bacillati</taxon>
        <taxon>Bacillota</taxon>
        <taxon>Clostridia</taxon>
        <taxon>Eubacteriales</taxon>
        <taxon>Oscillospiraceae</taxon>
        <taxon>Oscillospiraceae incertae sedis</taxon>
    </lineage>
</organism>
<dbReference type="SUPFAM" id="SSF64438">
    <property type="entry name" value="CNF1/YfiH-like putative cysteine hydrolases"/>
    <property type="match status" value="1"/>
</dbReference>
<reference evidence="4" key="1">
    <citation type="submission" date="2007-10" db="EMBL/GenBank/DDBJ databases">
        <authorList>
            <person name="Fulton L."/>
            <person name="Clifton S."/>
            <person name="Fulton B."/>
            <person name="Xu J."/>
            <person name="Minx P."/>
            <person name="Pepin K.H."/>
            <person name="Johnson M."/>
            <person name="Thiruvilangam P."/>
            <person name="Bhonagiri V."/>
            <person name="Nash W.E."/>
            <person name="Mardis E.R."/>
            <person name="Wilson R.K."/>
        </authorList>
    </citation>
    <scope>NUCLEOTIDE SEQUENCE [LARGE SCALE GENOMIC DNA]</scope>
    <source>
        <strain evidence="4">DSM 15702</strain>
    </source>
</reference>
<accession>B0MPC2</accession>
<dbReference type="EMBL" id="ABCA03000048">
    <property type="protein sequence ID" value="EDS00512.1"/>
    <property type="molecule type" value="Genomic_DNA"/>
</dbReference>
<evidence type="ECO:0000313" key="4">
    <source>
        <dbReference type="EMBL" id="EDS00512.1"/>
    </source>
</evidence>
<dbReference type="Pfam" id="PF03975">
    <property type="entry name" value="CheD"/>
    <property type="match status" value="1"/>
</dbReference>
<dbReference type="GO" id="GO:0050568">
    <property type="term" value="F:protein-glutamine glutaminase activity"/>
    <property type="evidence" value="ECO:0007669"/>
    <property type="project" value="UniProtKB-UniRule"/>
</dbReference>
<dbReference type="Gene3D" id="3.30.1330.200">
    <property type="match status" value="1"/>
</dbReference>
<protein>
    <recommendedName>
        <fullName evidence="3">Probable chemoreceptor glutamine deamidase CheD</fullName>
        <ecNumber evidence="3">3.5.1.44</ecNumber>
    </recommendedName>
</protein>
<proteinExistence type="inferred from homology"/>
<dbReference type="InterPro" id="IPR005659">
    <property type="entry name" value="Chemorcpt_Glu_NH3ase_CheD"/>
</dbReference>
<name>B0MPC2_9FIRM</name>
<comment type="caution">
    <text evidence="4">The sequence shown here is derived from an EMBL/GenBank/DDBJ whole genome shotgun (WGS) entry which is preliminary data.</text>
</comment>
<sequence>MNKIIVGISDQKLCKSPDVLVTYALGSCVGICMIDKVLGIAGLAHIMLPDSSAIPNDKNKFKFADTGIQLLYESMIKNGAAASRITAKIAGGANMFATTTPAMSIGDRNVEATKKTLAKLGVPIIASDTGLNYGRTVSFNASDGSLEIMSSLKGNKTI</sequence>
<keyword evidence="2 3" id="KW-0378">Hydrolase</keyword>
<dbReference type="AlphaFoldDB" id="B0MPC2"/>
<dbReference type="EC" id="3.5.1.44" evidence="3"/>
<reference evidence="4" key="2">
    <citation type="submission" date="2014-06" db="EMBL/GenBank/DDBJ databases">
        <title>Draft genome sequence of Eubacterium siraeum (DSM 15702).</title>
        <authorList>
            <person name="Sudarsanam P."/>
            <person name="Ley R."/>
            <person name="Guruge J."/>
            <person name="Turnbaugh P.J."/>
            <person name="Mahowald M."/>
            <person name="Liep D."/>
            <person name="Gordon J."/>
        </authorList>
    </citation>
    <scope>NUCLEOTIDE SEQUENCE</scope>
    <source>
        <strain evidence="4">DSM 15702</strain>
    </source>
</reference>
<dbReference type="HAMAP" id="MF_01440">
    <property type="entry name" value="CheD"/>
    <property type="match status" value="1"/>
</dbReference>
<keyword evidence="1 3" id="KW-0145">Chemotaxis</keyword>
<dbReference type="PANTHER" id="PTHR35147">
    <property type="entry name" value="CHEMORECEPTOR GLUTAMINE DEAMIDASE CHED-RELATED"/>
    <property type="match status" value="1"/>
</dbReference>